<keyword evidence="6" id="KW-1185">Reference proteome</keyword>
<evidence type="ECO:0000256" key="2">
    <source>
        <dbReference type="ARBA" id="ARBA00011738"/>
    </source>
</evidence>
<proteinExistence type="inferred from homology"/>
<evidence type="ECO:0000313" key="6">
    <source>
        <dbReference type="Proteomes" id="UP000541444"/>
    </source>
</evidence>
<dbReference type="AlphaFoldDB" id="A0A7J7N9Z2"/>
<keyword evidence="4" id="KW-0052">Apoplast</keyword>
<comment type="similarity">
    <text evidence="1 4">Belongs to the plant dirigent protein family.</text>
</comment>
<name>A0A7J7N9Z2_9MAGN</name>
<dbReference type="Proteomes" id="UP000541444">
    <property type="component" value="Unassembled WGS sequence"/>
</dbReference>
<comment type="subunit">
    <text evidence="2 4">Homodimer.</text>
</comment>
<evidence type="ECO:0000313" key="5">
    <source>
        <dbReference type="EMBL" id="KAF6163966.1"/>
    </source>
</evidence>
<protein>
    <recommendedName>
        <fullName evidence="4">Dirigent protein</fullName>
    </recommendedName>
</protein>
<dbReference type="InterPro" id="IPR044859">
    <property type="entry name" value="Allene_oxi_cyc_Dirigent"/>
</dbReference>
<dbReference type="GO" id="GO:0009699">
    <property type="term" value="P:phenylpropanoid biosynthetic process"/>
    <property type="evidence" value="ECO:0007669"/>
    <property type="project" value="UniProtKB-ARBA"/>
</dbReference>
<sequence>MWSNIEYNPTAALKYRTWDLKGIIYADADAKMKRDPWFNELRGTEPNSKIIGRAQGIDALASQQEIGLLMVLNYVFIEEKYNGSTLSVLGRNPILHQVREMPIVGGSGLFRFARGYALAHTVWTNTLGDAIVQYNVTVMHY</sequence>
<dbReference type="Pfam" id="PF03018">
    <property type="entry name" value="Dirigent"/>
    <property type="match status" value="1"/>
</dbReference>
<evidence type="ECO:0000256" key="1">
    <source>
        <dbReference type="ARBA" id="ARBA00010746"/>
    </source>
</evidence>
<evidence type="ECO:0000256" key="4">
    <source>
        <dbReference type="RuleBase" id="RU363099"/>
    </source>
</evidence>
<accession>A0A7J7N9Z2</accession>
<dbReference type="InterPro" id="IPR004265">
    <property type="entry name" value="Dirigent"/>
</dbReference>
<reference evidence="5 6" key="1">
    <citation type="journal article" date="2020" name="IScience">
        <title>Genome Sequencing of the Endangered Kingdonia uniflora (Circaeasteraceae, Ranunculales) Reveals Potential Mechanisms of Evolutionary Specialization.</title>
        <authorList>
            <person name="Sun Y."/>
            <person name="Deng T."/>
            <person name="Zhang A."/>
            <person name="Moore M.J."/>
            <person name="Landis J.B."/>
            <person name="Lin N."/>
            <person name="Zhang H."/>
            <person name="Zhang X."/>
            <person name="Huang J."/>
            <person name="Zhang X."/>
            <person name="Sun H."/>
            <person name="Wang H."/>
        </authorList>
    </citation>
    <scope>NUCLEOTIDE SEQUENCE [LARGE SCALE GENOMIC DNA]</scope>
    <source>
        <strain evidence="5">TB1705</strain>
        <tissue evidence="5">Leaf</tissue>
    </source>
</reference>
<dbReference type="OrthoDB" id="1864232at2759"/>
<organism evidence="5 6">
    <name type="scientific">Kingdonia uniflora</name>
    <dbReference type="NCBI Taxonomy" id="39325"/>
    <lineage>
        <taxon>Eukaryota</taxon>
        <taxon>Viridiplantae</taxon>
        <taxon>Streptophyta</taxon>
        <taxon>Embryophyta</taxon>
        <taxon>Tracheophyta</taxon>
        <taxon>Spermatophyta</taxon>
        <taxon>Magnoliopsida</taxon>
        <taxon>Ranunculales</taxon>
        <taxon>Circaeasteraceae</taxon>
        <taxon>Kingdonia</taxon>
    </lineage>
</organism>
<gene>
    <name evidence="5" type="ORF">GIB67_011657</name>
</gene>
<dbReference type="PANTHER" id="PTHR21495">
    <property type="entry name" value="NUCLEOPORIN-RELATED"/>
    <property type="match status" value="1"/>
</dbReference>
<comment type="caution">
    <text evidence="5">The sequence shown here is derived from an EMBL/GenBank/DDBJ whole genome shotgun (WGS) entry which is preliminary data.</text>
</comment>
<keyword evidence="3 4" id="KW-0964">Secreted</keyword>
<dbReference type="EMBL" id="JACGCM010000947">
    <property type="protein sequence ID" value="KAF6163966.1"/>
    <property type="molecule type" value="Genomic_DNA"/>
</dbReference>
<dbReference type="GO" id="GO:0048046">
    <property type="term" value="C:apoplast"/>
    <property type="evidence" value="ECO:0007669"/>
    <property type="project" value="UniProtKB-SubCell"/>
</dbReference>
<dbReference type="Gene3D" id="2.40.480.10">
    <property type="entry name" value="Allene oxide cyclase-like"/>
    <property type="match status" value="1"/>
</dbReference>
<comment type="function">
    <text evidence="4">Dirigent proteins impart stereoselectivity on the phenoxy radical-coupling reaction, yielding optically active lignans from two molecules of coniferyl alcohol in the biosynthesis of lignans, flavonolignans, and alkaloids and thus plays a central role in plant secondary metabolism.</text>
</comment>
<evidence type="ECO:0000256" key="3">
    <source>
        <dbReference type="ARBA" id="ARBA00022525"/>
    </source>
</evidence>
<comment type="subcellular location">
    <subcellularLocation>
        <location evidence="4">Secreted</location>
        <location evidence="4">Extracellular space</location>
        <location evidence="4">Apoplast</location>
    </subcellularLocation>
</comment>